<organism evidence="2 3">
    <name type="scientific">Cudoniella acicularis</name>
    <dbReference type="NCBI Taxonomy" id="354080"/>
    <lineage>
        <taxon>Eukaryota</taxon>
        <taxon>Fungi</taxon>
        <taxon>Dikarya</taxon>
        <taxon>Ascomycota</taxon>
        <taxon>Pezizomycotina</taxon>
        <taxon>Leotiomycetes</taxon>
        <taxon>Helotiales</taxon>
        <taxon>Tricladiaceae</taxon>
        <taxon>Cudoniella</taxon>
    </lineage>
</organism>
<dbReference type="InterPro" id="IPR050266">
    <property type="entry name" value="AB_hydrolase_sf"/>
</dbReference>
<protein>
    <recommendedName>
        <fullName evidence="1">AB hydrolase-1 domain-containing protein</fullName>
    </recommendedName>
</protein>
<keyword evidence="3" id="KW-1185">Reference proteome</keyword>
<dbReference type="PANTHER" id="PTHR43798:SF33">
    <property type="entry name" value="HYDROLASE, PUTATIVE (AFU_ORTHOLOGUE AFUA_2G14860)-RELATED"/>
    <property type="match status" value="1"/>
</dbReference>
<evidence type="ECO:0000313" key="2">
    <source>
        <dbReference type="EMBL" id="KAF4637457.1"/>
    </source>
</evidence>
<dbReference type="InterPro" id="IPR000073">
    <property type="entry name" value="AB_hydrolase_1"/>
</dbReference>
<reference evidence="2 3" key="1">
    <citation type="submission" date="2020-03" db="EMBL/GenBank/DDBJ databases">
        <title>Draft Genome Sequence of Cudoniella acicularis.</title>
        <authorList>
            <person name="Buettner E."/>
            <person name="Kellner H."/>
        </authorList>
    </citation>
    <scope>NUCLEOTIDE SEQUENCE [LARGE SCALE GENOMIC DNA]</scope>
    <source>
        <strain evidence="2 3">DSM 108380</strain>
    </source>
</reference>
<dbReference type="Pfam" id="PF12697">
    <property type="entry name" value="Abhydrolase_6"/>
    <property type="match status" value="1"/>
</dbReference>
<feature type="domain" description="AB hydrolase-1" evidence="1">
    <location>
        <begin position="84"/>
        <end position="349"/>
    </location>
</feature>
<dbReference type="EMBL" id="JAAMPI010000022">
    <property type="protein sequence ID" value="KAF4637457.1"/>
    <property type="molecule type" value="Genomic_DNA"/>
</dbReference>
<gene>
    <name evidence="2" type="ORF">G7Y89_g606</name>
</gene>
<evidence type="ECO:0000259" key="1">
    <source>
        <dbReference type="Pfam" id="PF12697"/>
    </source>
</evidence>
<name>A0A8H4RWT9_9HELO</name>
<dbReference type="Gene3D" id="3.40.50.1820">
    <property type="entry name" value="alpha/beta hydrolase"/>
    <property type="match status" value="1"/>
</dbReference>
<dbReference type="InterPro" id="IPR029058">
    <property type="entry name" value="AB_hydrolase_fold"/>
</dbReference>
<dbReference type="GO" id="GO:0016020">
    <property type="term" value="C:membrane"/>
    <property type="evidence" value="ECO:0007669"/>
    <property type="project" value="TreeGrafter"/>
</dbReference>
<dbReference type="AlphaFoldDB" id="A0A8H4RWT9"/>
<evidence type="ECO:0000313" key="3">
    <source>
        <dbReference type="Proteomes" id="UP000566819"/>
    </source>
</evidence>
<sequence length="366" mass="41093">MRHIQNLQGAISRYNIFINLSFSVEESDINRQRIVTLTAMTALEEPPHNWNTTPFASSLVSIGTHSLHLSICGPPRQTSSQPLIVIFPGAGDIAASWLRVSRLVSSHFRLLLYDRSGFTNSEARPGGPPRQAAVTAAEELRALLKATDLKPPYVLCAHSYGAIIAREFLHLAGEEVVGMVLADGSTERQNLFFKIPDEDANTVCQGVNLARVTGLREDSKLSREEWRERAILISRGADATLEEQSAFNEVCETLREKKQIEKRVLGERPLSVIRCSWKRDFEKMYQAGVEAGNGTVEQRRAVREMLDGWEDIDKDLKEEQLKLSRNSRFVHLPDCGHNVQLLRPDVVAEEIQWVMNSISKEPVALL</sequence>
<comment type="caution">
    <text evidence="2">The sequence shown here is derived from an EMBL/GenBank/DDBJ whole genome shotgun (WGS) entry which is preliminary data.</text>
</comment>
<dbReference type="PANTHER" id="PTHR43798">
    <property type="entry name" value="MONOACYLGLYCEROL LIPASE"/>
    <property type="match status" value="1"/>
</dbReference>
<dbReference type="OrthoDB" id="294702at2759"/>
<accession>A0A8H4RWT9</accession>
<proteinExistence type="predicted"/>
<dbReference type="Proteomes" id="UP000566819">
    <property type="component" value="Unassembled WGS sequence"/>
</dbReference>
<dbReference type="SUPFAM" id="SSF53474">
    <property type="entry name" value="alpha/beta-Hydrolases"/>
    <property type="match status" value="1"/>
</dbReference>